<dbReference type="OrthoDB" id="7766311at2759"/>
<evidence type="ECO:0000256" key="9">
    <source>
        <dbReference type="SAM" id="Phobius"/>
    </source>
</evidence>
<gene>
    <name evidence="10" type="primary">GPROR104</name>
    <name evidence="10" type="ORF">AaeL_AAEL016966</name>
</gene>
<evidence type="ECO:0000256" key="4">
    <source>
        <dbReference type="ARBA" id="ARBA00022725"/>
    </source>
</evidence>
<dbReference type="GO" id="GO:0016020">
    <property type="term" value="C:membrane"/>
    <property type="evidence" value="ECO:0007669"/>
    <property type="project" value="UniProtKB-SubCell"/>
</dbReference>
<feature type="transmembrane region" description="Helical" evidence="9">
    <location>
        <begin position="298"/>
        <end position="319"/>
    </location>
</feature>
<dbReference type="InterPro" id="IPR004117">
    <property type="entry name" value="7tm6_olfct_rcpt"/>
</dbReference>
<reference evidence="10" key="3">
    <citation type="submission" date="2012-09" db="EMBL/GenBank/DDBJ databases">
        <authorList>
            <consortium name="VectorBase"/>
        </authorList>
    </citation>
    <scope>NUCLEOTIDE SEQUENCE</scope>
    <source>
        <strain evidence="10">Liverpool</strain>
    </source>
</reference>
<dbReference type="GO" id="GO:0005549">
    <property type="term" value="F:odorant binding"/>
    <property type="evidence" value="ECO:0007669"/>
    <property type="project" value="InterPro"/>
</dbReference>
<dbReference type="EMBL" id="CH477830">
    <property type="protein sequence ID" value="EJY57963.1"/>
    <property type="molecule type" value="Genomic_DNA"/>
</dbReference>
<keyword evidence="7" id="KW-0675">Receptor</keyword>
<keyword evidence="3 9" id="KW-0812">Transmembrane</keyword>
<feature type="transmembrane region" description="Helical" evidence="9">
    <location>
        <begin position="187"/>
        <end position="214"/>
    </location>
</feature>
<evidence type="ECO:0000256" key="1">
    <source>
        <dbReference type="ARBA" id="ARBA00004141"/>
    </source>
</evidence>
<name>A0A1S7UEJ1_AEDAE</name>
<dbReference type="CTD" id="23687386"/>
<keyword evidence="6 9" id="KW-0472">Membrane</keyword>
<evidence type="ECO:0000256" key="5">
    <source>
        <dbReference type="ARBA" id="ARBA00022989"/>
    </source>
</evidence>
<feature type="transmembrane region" description="Helical" evidence="9">
    <location>
        <begin position="379"/>
        <end position="402"/>
    </location>
</feature>
<dbReference type="GeneID" id="23687386"/>
<evidence type="ECO:0000313" key="10">
    <source>
        <dbReference type="EMBL" id="EJY57963.1"/>
    </source>
</evidence>
<dbReference type="GO" id="GO:0007165">
    <property type="term" value="P:signal transduction"/>
    <property type="evidence" value="ECO:0007669"/>
    <property type="project" value="UniProtKB-KW"/>
</dbReference>
<organism evidence="10 11">
    <name type="scientific">Aedes aegypti</name>
    <name type="common">Yellowfever mosquito</name>
    <name type="synonym">Culex aegypti</name>
    <dbReference type="NCBI Taxonomy" id="7159"/>
    <lineage>
        <taxon>Eukaryota</taxon>
        <taxon>Metazoa</taxon>
        <taxon>Ecdysozoa</taxon>
        <taxon>Arthropoda</taxon>
        <taxon>Hexapoda</taxon>
        <taxon>Insecta</taxon>
        <taxon>Pterygota</taxon>
        <taxon>Neoptera</taxon>
        <taxon>Endopterygota</taxon>
        <taxon>Diptera</taxon>
        <taxon>Nematocera</taxon>
        <taxon>Culicoidea</taxon>
        <taxon>Culicidae</taxon>
        <taxon>Culicinae</taxon>
        <taxon>Aedini</taxon>
        <taxon>Aedes</taxon>
        <taxon>Stegomyia</taxon>
    </lineage>
</organism>
<dbReference type="Pfam" id="PF02949">
    <property type="entry name" value="7tm_6"/>
    <property type="match status" value="1"/>
</dbReference>
<proteinExistence type="predicted"/>
<evidence type="ECO:0000256" key="3">
    <source>
        <dbReference type="ARBA" id="ARBA00022692"/>
    </source>
</evidence>
<keyword evidence="4" id="KW-0552">Olfaction</keyword>
<evidence type="ECO:0000256" key="2">
    <source>
        <dbReference type="ARBA" id="ARBA00022606"/>
    </source>
</evidence>
<evidence type="ECO:0000256" key="8">
    <source>
        <dbReference type="ARBA" id="ARBA00023224"/>
    </source>
</evidence>
<dbReference type="AlphaFoldDB" id="A0A1S7UEJ1"/>
<reference evidence="10" key="1">
    <citation type="submission" date="2005-10" db="EMBL/GenBank/DDBJ databases">
        <authorList>
            <person name="Loftus B.J."/>
            <person name="Nene V.M."/>
            <person name="Hannick L.I."/>
            <person name="Bidwell S."/>
            <person name="Haas B."/>
            <person name="Amedeo P."/>
            <person name="Orvis J."/>
            <person name="Wortman J.R."/>
            <person name="White O.R."/>
            <person name="Salzberg S."/>
            <person name="Shumway M."/>
            <person name="Koo H."/>
            <person name="Zhao Y."/>
            <person name="Holmes M."/>
            <person name="Miller J."/>
            <person name="Schatz M."/>
            <person name="Pop M."/>
            <person name="Pai G."/>
            <person name="Utterback T."/>
            <person name="Rogers Y.-H."/>
            <person name="Kravitz S."/>
            <person name="Fraser C.M."/>
        </authorList>
    </citation>
    <scope>NUCLEOTIDE SEQUENCE</scope>
    <source>
        <strain evidence="10">Liverpool</strain>
    </source>
</reference>
<sequence length="405" mass="46729">MLHRLRLGWNRVRTETSHFWSDDGPAGNCFWWIDTMLLLAGIRNEWSSRWKGARLVQNMSNALFAFEVAVLLSQVKEGLDDTWDDVANKLMGILKCSSSILASAKMLVMIHLREPLGILRNYVLDDRVNSGDKVYDEFEQRKLNQTARFMFRAMLGLLIAEMTLLSIPNQTMASMFRMPPWGASNYLYHFFVTTLPLGLLPRLLSHMSYVGILIMGMRMKLGMMAHRYQRMTSASDLDLDQYFEGVNRELRETFKQQVEFLGHFNTLAEAIGKTFLIIHYYSIFSIGTIIFMGKHMGVNVFSAAFVLMSLALLLEYYVWCYLVDSIHETAASIGDHIYEICAIMPYSREYHRKYIQLRTSFIIIWINNCNGYSVDCFGLLQLSIIAFVNLLDVAYTVLMFLINMA</sequence>
<protein>
    <submittedName>
        <fullName evidence="10">AAEL016966-PA</fullName>
    </submittedName>
</protein>
<keyword evidence="8" id="KW-0807">Transducer</keyword>
<feature type="transmembrane region" description="Helical" evidence="9">
    <location>
        <begin position="149"/>
        <end position="167"/>
    </location>
</feature>
<dbReference type="KEGG" id="aag:23687386"/>
<accession>A0A1S7UEJ1</accession>
<dbReference type="GO" id="GO:0004984">
    <property type="term" value="F:olfactory receptor activity"/>
    <property type="evidence" value="ECO:0007669"/>
    <property type="project" value="InterPro"/>
</dbReference>
<comment type="subcellular location">
    <subcellularLocation>
        <location evidence="1">Membrane</location>
        <topology evidence="1">Multi-pass membrane protein</topology>
    </subcellularLocation>
</comment>
<evidence type="ECO:0000256" key="7">
    <source>
        <dbReference type="ARBA" id="ARBA00023170"/>
    </source>
</evidence>
<keyword evidence="5 9" id="KW-1133">Transmembrane helix</keyword>
<reference evidence="10" key="2">
    <citation type="journal article" date="2007" name="Science">
        <title>Genome sequence of Aedes aegypti, a major arbovirus vector.</title>
        <authorList>
            <person name="Nene V."/>
            <person name="Wortman J.R."/>
            <person name="Lawson D."/>
            <person name="Haas B."/>
            <person name="Kodira C."/>
            <person name="Tu Z.J."/>
            <person name="Loftus B."/>
            <person name="Xi Z."/>
            <person name="Megy K."/>
            <person name="Grabherr M."/>
            <person name="Ren Q."/>
            <person name="Zdobnov E.M."/>
            <person name="Lobo N.F."/>
            <person name="Campbell K.S."/>
            <person name="Brown S.E."/>
            <person name="Bonaldo M.F."/>
            <person name="Zhu J."/>
            <person name="Sinkins S.P."/>
            <person name="Hogenkamp D.G."/>
            <person name="Amedeo P."/>
            <person name="Arensburger P."/>
            <person name="Atkinson P.W."/>
            <person name="Bidwell S."/>
            <person name="Biedler J."/>
            <person name="Birney E."/>
            <person name="Bruggner R.V."/>
            <person name="Costas J."/>
            <person name="Coy M.R."/>
            <person name="Crabtree J."/>
            <person name="Crawford M."/>
            <person name="Debruyn B."/>
            <person name="Decaprio D."/>
            <person name="Eiglmeier K."/>
            <person name="Eisenstadt E."/>
            <person name="El-Dorry H."/>
            <person name="Gelbart W.M."/>
            <person name="Gomes S.L."/>
            <person name="Hammond M."/>
            <person name="Hannick L.I."/>
            <person name="Hogan J.R."/>
            <person name="Holmes M.H."/>
            <person name="Jaffe D."/>
            <person name="Johnston J.S."/>
            <person name="Kennedy R.C."/>
            <person name="Koo H."/>
            <person name="Kravitz S."/>
            <person name="Kriventseva E.V."/>
            <person name="Kulp D."/>
            <person name="Labutti K."/>
            <person name="Lee E."/>
            <person name="Li S."/>
            <person name="Lovin D.D."/>
            <person name="Mao C."/>
            <person name="Mauceli E."/>
            <person name="Menck C.F."/>
            <person name="Miller J.R."/>
            <person name="Montgomery P."/>
            <person name="Mori A."/>
            <person name="Nascimento A.L."/>
            <person name="Naveira H.F."/>
            <person name="Nusbaum C."/>
            <person name="O'leary S."/>
            <person name="Orvis J."/>
            <person name="Pertea M."/>
            <person name="Quesneville H."/>
            <person name="Reidenbach K.R."/>
            <person name="Rogers Y.H."/>
            <person name="Roth C.W."/>
            <person name="Schneider J.R."/>
            <person name="Schatz M."/>
            <person name="Shumway M."/>
            <person name="Stanke M."/>
            <person name="Stinson E.O."/>
            <person name="Tubio J.M."/>
            <person name="Vanzee J.P."/>
            <person name="Verjovski-Almeida S."/>
            <person name="Werner D."/>
            <person name="White O."/>
            <person name="Wyder S."/>
            <person name="Zeng Q."/>
            <person name="Zhao Q."/>
            <person name="Zhao Y."/>
            <person name="Hill C.A."/>
            <person name="Raikhel A.S."/>
            <person name="Soares M.B."/>
            <person name="Knudson D.L."/>
            <person name="Lee N.H."/>
            <person name="Galagan J."/>
            <person name="Salzberg S.L."/>
            <person name="Paulsen I.T."/>
            <person name="Dimopoulos G."/>
            <person name="Collins F.H."/>
            <person name="Birren B."/>
            <person name="Fraser-Liggett C.M."/>
            <person name="Severson D.W."/>
        </authorList>
    </citation>
    <scope>NUCLEOTIDE SEQUENCE [LARGE SCALE GENOMIC DNA]</scope>
    <source>
        <strain evidence="10">Liverpool</strain>
    </source>
</reference>
<evidence type="ECO:0000313" key="11">
    <source>
        <dbReference type="Proteomes" id="UP000682892"/>
    </source>
</evidence>
<keyword evidence="2" id="KW-0716">Sensory transduction</keyword>
<dbReference type="Proteomes" id="UP000682892">
    <property type="component" value="Unassembled WGS sequence"/>
</dbReference>
<evidence type="ECO:0000256" key="6">
    <source>
        <dbReference type="ARBA" id="ARBA00023136"/>
    </source>
</evidence>